<feature type="domain" description="C2H2-type" evidence="14">
    <location>
        <begin position="332"/>
        <end position="359"/>
    </location>
</feature>
<proteinExistence type="inferred from homology"/>
<organism evidence="15 16">
    <name type="scientific">Hypsibius exemplaris</name>
    <name type="common">Freshwater tardigrade</name>
    <dbReference type="NCBI Taxonomy" id="2072580"/>
    <lineage>
        <taxon>Eukaryota</taxon>
        <taxon>Metazoa</taxon>
        <taxon>Ecdysozoa</taxon>
        <taxon>Tardigrada</taxon>
        <taxon>Eutardigrada</taxon>
        <taxon>Parachela</taxon>
        <taxon>Hypsibioidea</taxon>
        <taxon>Hypsibiidae</taxon>
        <taxon>Hypsibius</taxon>
    </lineage>
</organism>
<comment type="similarity">
    <text evidence="11">Belongs to the snail C2H2-type zinc-finger protein family.</text>
</comment>
<dbReference type="PROSITE" id="PS00028">
    <property type="entry name" value="ZINC_FINGER_C2H2_1"/>
    <property type="match status" value="4"/>
</dbReference>
<evidence type="ECO:0000313" key="16">
    <source>
        <dbReference type="Proteomes" id="UP000192578"/>
    </source>
</evidence>
<dbReference type="PANTHER" id="PTHR24388:SF54">
    <property type="entry name" value="PROTEIN ESCARGOT"/>
    <property type="match status" value="1"/>
</dbReference>
<evidence type="ECO:0000256" key="4">
    <source>
        <dbReference type="ARBA" id="ARBA00022737"/>
    </source>
</evidence>
<feature type="domain" description="C2H2-type" evidence="14">
    <location>
        <begin position="360"/>
        <end position="389"/>
    </location>
</feature>
<evidence type="ECO:0000256" key="12">
    <source>
        <dbReference type="PROSITE-ProRule" id="PRU00042"/>
    </source>
</evidence>
<feature type="compositionally biased region" description="Low complexity" evidence="13">
    <location>
        <begin position="380"/>
        <end position="390"/>
    </location>
</feature>
<accession>A0A1W0WBW7</accession>
<feature type="region of interest" description="Disordered" evidence="13">
    <location>
        <begin position="378"/>
        <end position="398"/>
    </location>
</feature>
<dbReference type="Pfam" id="PF13912">
    <property type="entry name" value="zf-C2H2_6"/>
    <property type="match status" value="1"/>
</dbReference>
<dbReference type="GO" id="GO:2000177">
    <property type="term" value="P:regulation of neural precursor cell proliferation"/>
    <property type="evidence" value="ECO:0007669"/>
    <property type="project" value="UniProtKB-ARBA"/>
</dbReference>
<reference evidence="16" key="1">
    <citation type="submission" date="2017-01" db="EMBL/GenBank/DDBJ databases">
        <title>Comparative genomics of anhydrobiosis in the tardigrade Hypsibius dujardini.</title>
        <authorList>
            <person name="Yoshida Y."/>
            <person name="Koutsovoulos G."/>
            <person name="Laetsch D."/>
            <person name="Stevens L."/>
            <person name="Kumar S."/>
            <person name="Horikawa D."/>
            <person name="Ishino K."/>
            <person name="Komine S."/>
            <person name="Tomita M."/>
            <person name="Blaxter M."/>
            <person name="Arakawa K."/>
        </authorList>
    </citation>
    <scope>NUCLEOTIDE SEQUENCE [LARGE SCALE GENOMIC DNA]</scope>
    <source>
        <strain evidence="16">Z151</strain>
    </source>
</reference>
<dbReference type="FunFam" id="3.30.160.60:FF:000931">
    <property type="entry name" value="zinc finger protein 697"/>
    <property type="match status" value="1"/>
</dbReference>
<dbReference type="InterPro" id="IPR036236">
    <property type="entry name" value="Znf_C2H2_sf"/>
</dbReference>
<keyword evidence="9" id="KW-0804">Transcription</keyword>
<evidence type="ECO:0000256" key="9">
    <source>
        <dbReference type="ARBA" id="ARBA00023163"/>
    </source>
</evidence>
<dbReference type="InterPro" id="IPR013087">
    <property type="entry name" value="Znf_C2H2_type"/>
</dbReference>
<feature type="region of interest" description="Disordered" evidence="13">
    <location>
        <begin position="171"/>
        <end position="193"/>
    </location>
</feature>
<evidence type="ECO:0000256" key="1">
    <source>
        <dbReference type="ARBA" id="ARBA00004123"/>
    </source>
</evidence>
<feature type="domain" description="C2H2-type" evidence="14">
    <location>
        <begin position="278"/>
        <end position="305"/>
    </location>
</feature>
<dbReference type="GO" id="GO:0055059">
    <property type="term" value="P:asymmetric neuroblast division"/>
    <property type="evidence" value="ECO:0007669"/>
    <property type="project" value="UniProtKB-ARBA"/>
</dbReference>
<comment type="caution">
    <text evidence="15">The sequence shown here is derived from an EMBL/GenBank/DDBJ whole genome shotgun (WGS) entry which is preliminary data.</text>
</comment>
<evidence type="ECO:0000256" key="13">
    <source>
        <dbReference type="SAM" id="MobiDB-lite"/>
    </source>
</evidence>
<dbReference type="GO" id="GO:0000981">
    <property type="term" value="F:DNA-binding transcription factor activity, RNA polymerase II-specific"/>
    <property type="evidence" value="ECO:0007669"/>
    <property type="project" value="TreeGrafter"/>
</dbReference>
<dbReference type="GO" id="GO:0005634">
    <property type="term" value="C:nucleus"/>
    <property type="evidence" value="ECO:0007669"/>
    <property type="project" value="UniProtKB-SubCell"/>
</dbReference>
<dbReference type="AlphaFoldDB" id="A0A1W0WBW7"/>
<evidence type="ECO:0000256" key="10">
    <source>
        <dbReference type="ARBA" id="ARBA00023242"/>
    </source>
</evidence>
<keyword evidence="5 12" id="KW-0863">Zinc-finger</keyword>
<keyword evidence="7" id="KW-0805">Transcription regulation</keyword>
<gene>
    <name evidence="15" type="ORF">BV898_13076</name>
</gene>
<comment type="similarity">
    <text evidence="2">Belongs to the krueppel C2H2-type zinc-finger protein family.</text>
</comment>
<name>A0A1W0WBW7_HYPEX</name>
<dbReference type="GO" id="GO:0008270">
    <property type="term" value="F:zinc ion binding"/>
    <property type="evidence" value="ECO:0007669"/>
    <property type="project" value="UniProtKB-KW"/>
</dbReference>
<feature type="domain" description="C2H2-type" evidence="14">
    <location>
        <begin position="247"/>
        <end position="269"/>
    </location>
</feature>
<evidence type="ECO:0000313" key="15">
    <source>
        <dbReference type="EMBL" id="OQV12667.1"/>
    </source>
</evidence>
<feature type="domain" description="C2H2-type" evidence="14">
    <location>
        <begin position="304"/>
        <end position="331"/>
    </location>
</feature>
<protein>
    <submittedName>
        <fullName evidence="15">Protein escargot</fullName>
    </submittedName>
</protein>
<dbReference type="GO" id="GO:0000978">
    <property type="term" value="F:RNA polymerase II cis-regulatory region sequence-specific DNA binding"/>
    <property type="evidence" value="ECO:0007669"/>
    <property type="project" value="TreeGrafter"/>
</dbReference>
<dbReference type="PROSITE" id="PS50157">
    <property type="entry name" value="ZINC_FINGER_C2H2_2"/>
    <property type="match status" value="5"/>
</dbReference>
<evidence type="ECO:0000256" key="5">
    <source>
        <dbReference type="ARBA" id="ARBA00022771"/>
    </source>
</evidence>
<dbReference type="SUPFAM" id="SSF57667">
    <property type="entry name" value="beta-beta-alpha zinc fingers"/>
    <property type="match status" value="4"/>
</dbReference>
<sequence length="398" mass="44723">MPRVFLLPKKSVQDDRHEPLPSFATMELAFPMKTGNLREMKSHPANLPYFPSPNTPWPPIGLPTVSTDNTTTATTVPSHDIFPRQPLAAKNPELWLNNNFSPFPQHHATAYISHTVASVSSAPHWTTAGMSSPFRPYPQFNQSMDRHHDIRQYPITPPPQIAHLYAAMNRHHQNPSKPKSIGGGGGTPFDIDTILGHSRSKKVTFDLDDSKASGGEDEEMDQDESMEVESLKSVIRRKLGGKATPRYPCPECKKSYSTVSGLMKHQEFHCNMLHQQTHRCKFCDKVYATQGALKMHSRTHTLPNQCTVCGRRFSRPWLLQGHMRTHSGEKPYDCKICHRPFADKSNLRAHLQTHADIKKYKCLICLKTFSRMSLLNKHQSGSCRPGSSSSAALQGTLV</sequence>
<dbReference type="OrthoDB" id="5428132at2759"/>
<evidence type="ECO:0000256" key="7">
    <source>
        <dbReference type="ARBA" id="ARBA00023015"/>
    </source>
</evidence>
<comment type="subcellular location">
    <subcellularLocation>
        <location evidence="1">Nucleus</location>
    </subcellularLocation>
</comment>
<dbReference type="Gene3D" id="3.30.160.60">
    <property type="entry name" value="Classic Zinc Finger"/>
    <property type="match status" value="4"/>
</dbReference>
<evidence type="ECO:0000256" key="8">
    <source>
        <dbReference type="ARBA" id="ARBA00023125"/>
    </source>
</evidence>
<dbReference type="PANTHER" id="PTHR24388">
    <property type="entry name" value="ZINC FINGER PROTEIN"/>
    <property type="match status" value="1"/>
</dbReference>
<dbReference type="FunFam" id="3.30.160.60:FF:000043">
    <property type="entry name" value="Scratch family zinc finger 2"/>
    <property type="match status" value="1"/>
</dbReference>
<evidence type="ECO:0000256" key="11">
    <source>
        <dbReference type="ARBA" id="ARBA00037948"/>
    </source>
</evidence>
<feature type="region of interest" description="Disordered" evidence="13">
    <location>
        <begin position="205"/>
        <end position="228"/>
    </location>
</feature>
<evidence type="ECO:0000256" key="2">
    <source>
        <dbReference type="ARBA" id="ARBA00006991"/>
    </source>
</evidence>
<keyword evidence="6" id="KW-0862">Zinc</keyword>
<feature type="compositionally biased region" description="Acidic residues" evidence="13">
    <location>
        <begin position="215"/>
        <end position="227"/>
    </location>
</feature>
<dbReference type="InterPro" id="IPR050527">
    <property type="entry name" value="Snail/Krueppel_Znf"/>
</dbReference>
<keyword evidence="3" id="KW-0479">Metal-binding</keyword>
<keyword evidence="8" id="KW-0238">DNA-binding</keyword>
<dbReference type="Proteomes" id="UP000192578">
    <property type="component" value="Unassembled WGS sequence"/>
</dbReference>
<evidence type="ECO:0000259" key="14">
    <source>
        <dbReference type="PROSITE" id="PS50157"/>
    </source>
</evidence>
<keyword evidence="4" id="KW-0677">Repeat</keyword>
<keyword evidence="10" id="KW-0539">Nucleus</keyword>
<evidence type="ECO:0000256" key="6">
    <source>
        <dbReference type="ARBA" id="ARBA00022833"/>
    </source>
</evidence>
<dbReference type="SMART" id="SM00355">
    <property type="entry name" value="ZnF_C2H2"/>
    <property type="match status" value="5"/>
</dbReference>
<dbReference type="FunFam" id="3.30.160.60:FF:000207">
    <property type="entry name" value="zinc finger protein SNAI2"/>
    <property type="match status" value="1"/>
</dbReference>
<keyword evidence="16" id="KW-1185">Reference proteome</keyword>
<evidence type="ECO:0000256" key="3">
    <source>
        <dbReference type="ARBA" id="ARBA00022723"/>
    </source>
</evidence>
<dbReference type="Pfam" id="PF00096">
    <property type="entry name" value="zf-C2H2"/>
    <property type="match status" value="4"/>
</dbReference>
<dbReference type="EMBL" id="MTYJ01000139">
    <property type="protein sequence ID" value="OQV12667.1"/>
    <property type="molecule type" value="Genomic_DNA"/>
</dbReference>